<accession>A0A2R6PZL5</accession>
<dbReference type="GO" id="GO:0090575">
    <property type="term" value="C:RNA polymerase II transcription regulator complex"/>
    <property type="evidence" value="ECO:0007669"/>
    <property type="project" value="TreeGrafter"/>
</dbReference>
<keyword evidence="2 6" id="KW-0805">Transcription regulation</keyword>
<feature type="region of interest" description="Disordered" evidence="7">
    <location>
        <begin position="354"/>
        <end position="382"/>
    </location>
</feature>
<dbReference type="Proteomes" id="UP000241394">
    <property type="component" value="Chromosome LG21"/>
</dbReference>
<comment type="similarity">
    <text evidence="1 6">Belongs to the E2F/DP family.</text>
</comment>
<dbReference type="InterPro" id="IPR015633">
    <property type="entry name" value="E2F"/>
</dbReference>
<evidence type="ECO:0000313" key="9">
    <source>
        <dbReference type="EMBL" id="PSR99594.1"/>
    </source>
</evidence>
<evidence type="ECO:0000256" key="4">
    <source>
        <dbReference type="ARBA" id="ARBA00023163"/>
    </source>
</evidence>
<proteinExistence type="inferred from homology"/>
<protein>
    <submittedName>
        <fullName evidence="9">Transcription factor E2FC like</fullName>
    </submittedName>
</protein>
<dbReference type="AlphaFoldDB" id="A0A2R6PZL5"/>
<dbReference type="InterPro" id="IPR032198">
    <property type="entry name" value="E2F_CC-MB"/>
</dbReference>
<dbReference type="InterPro" id="IPR036390">
    <property type="entry name" value="WH_DNA-bd_sf"/>
</dbReference>
<evidence type="ECO:0000256" key="7">
    <source>
        <dbReference type="SAM" id="MobiDB-lite"/>
    </source>
</evidence>
<evidence type="ECO:0000256" key="3">
    <source>
        <dbReference type="ARBA" id="ARBA00023125"/>
    </source>
</evidence>
<evidence type="ECO:0000256" key="6">
    <source>
        <dbReference type="RuleBase" id="RU003796"/>
    </source>
</evidence>
<feature type="compositionally biased region" description="Polar residues" evidence="7">
    <location>
        <begin position="368"/>
        <end position="382"/>
    </location>
</feature>
<dbReference type="SUPFAM" id="SSF46785">
    <property type="entry name" value="Winged helix' DNA-binding domain"/>
    <property type="match status" value="1"/>
</dbReference>
<feature type="domain" description="E2F/DP family winged-helix DNA-binding" evidence="8">
    <location>
        <begin position="156"/>
        <end position="221"/>
    </location>
</feature>
<evidence type="ECO:0000313" key="10">
    <source>
        <dbReference type="Proteomes" id="UP000241394"/>
    </source>
</evidence>
<feature type="region of interest" description="Disordered" evidence="7">
    <location>
        <begin position="1"/>
        <end position="22"/>
    </location>
</feature>
<dbReference type="SUPFAM" id="SSF144074">
    <property type="entry name" value="E2F-DP heterodimerization region"/>
    <property type="match status" value="1"/>
</dbReference>
<reference evidence="9 10" key="1">
    <citation type="submission" date="2017-07" db="EMBL/GenBank/DDBJ databases">
        <title>An improved, manually edited Actinidia chinensis var. chinensis (kiwifruit) genome highlights the challenges associated with draft genomes and gene prediction in plants.</title>
        <authorList>
            <person name="Pilkington S."/>
            <person name="Crowhurst R."/>
            <person name="Hilario E."/>
            <person name="Nardozza S."/>
            <person name="Fraser L."/>
            <person name="Peng Y."/>
            <person name="Gunaseelan K."/>
            <person name="Simpson R."/>
            <person name="Tahir J."/>
            <person name="Deroles S."/>
            <person name="Templeton K."/>
            <person name="Luo Z."/>
            <person name="Davy M."/>
            <person name="Cheng C."/>
            <person name="Mcneilage M."/>
            <person name="Scaglione D."/>
            <person name="Liu Y."/>
            <person name="Zhang Q."/>
            <person name="Datson P."/>
            <person name="De Silva N."/>
            <person name="Gardiner S."/>
            <person name="Bassett H."/>
            <person name="Chagne D."/>
            <person name="Mccallum J."/>
            <person name="Dzierzon H."/>
            <person name="Deng C."/>
            <person name="Wang Y.-Y."/>
            <person name="Barron N."/>
            <person name="Manako K."/>
            <person name="Bowen J."/>
            <person name="Foster T."/>
            <person name="Erridge Z."/>
            <person name="Tiffin H."/>
            <person name="Waite C."/>
            <person name="Davies K."/>
            <person name="Grierson E."/>
            <person name="Laing W."/>
            <person name="Kirk R."/>
            <person name="Chen X."/>
            <person name="Wood M."/>
            <person name="Montefiori M."/>
            <person name="Brummell D."/>
            <person name="Schwinn K."/>
            <person name="Catanach A."/>
            <person name="Fullerton C."/>
            <person name="Li D."/>
            <person name="Meiyalaghan S."/>
            <person name="Nieuwenhuizen N."/>
            <person name="Read N."/>
            <person name="Prakash R."/>
            <person name="Hunter D."/>
            <person name="Zhang H."/>
            <person name="Mckenzie M."/>
            <person name="Knabel M."/>
            <person name="Harris A."/>
            <person name="Allan A."/>
            <person name="Chen A."/>
            <person name="Janssen B."/>
            <person name="Plunkett B."/>
            <person name="Dwamena C."/>
            <person name="Voogd C."/>
            <person name="Leif D."/>
            <person name="Lafferty D."/>
            <person name="Souleyre E."/>
            <person name="Varkonyi-Gasic E."/>
            <person name="Gambi F."/>
            <person name="Hanley J."/>
            <person name="Yao J.-L."/>
            <person name="Cheung J."/>
            <person name="David K."/>
            <person name="Warren B."/>
            <person name="Marsh K."/>
            <person name="Snowden K."/>
            <person name="Lin-Wang K."/>
            <person name="Brian L."/>
            <person name="Martinez-Sanchez M."/>
            <person name="Wang M."/>
            <person name="Ileperuma N."/>
            <person name="Macnee N."/>
            <person name="Campin R."/>
            <person name="Mcatee P."/>
            <person name="Drummond R."/>
            <person name="Espley R."/>
            <person name="Ireland H."/>
            <person name="Wu R."/>
            <person name="Atkinson R."/>
            <person name="Karunairetnam S."/>
            <person name="Bulley S."/>
            <person name="Chunkath S."/>
            <person name="Hanley Z."/>
            <person name="Storey R."/>
            <person name="Thrimawithana A."/>
            <person name="Thomson S."/>
            <person name="David C."/>
            <person name="Testolin R."/>
        </authorList>
    </citation>
    <scope>NUCLEOTIDE SEQUENCE [LARGE SCALE GENOMIC DNA]</scope>
    <source>
        <strain evidence="10">cv. Red5</strain>
        <tissue evidence="9">Young leaf</tissue>
    </source>
</reference>
<keyword evidence="6" id="KW-0539">Nucleus</keyword>
<dbReference type="FunFam" id="1.10.10.10:FF:000008">
    <property type="entry name" value="E2F transcription factor 1"/>
    <property type="match status" value="1"/>
</dbReference>
<dbReference type="SMART" id="SM01372">
    <property type="entry name" value="E2F_TDP"/>
    <property type="match status" value="1"/>
</dbReference>
<dbReference type="GO" id="GO:0000981">
    <property type="term" value="F:DNA-binding transcription factor activity, RNA polymerase II-specific"/>
    <property type="evidence" value="ECO:0007669"/>
    <property type="project" value="TreeGrafter"/>
</dbReference>
<comment type="subcellular location">
    <subcellularLocation>
        <location evidence="6">Nucleus</location>
    </subcellularLocation>
</comment>
<dbReference type="STRING" id="1590841.A0A2R6PZL5"/>
<dbReference type="OrthoDB" id="1743261at2759"/>
<dbReference type="InParanoid" id="A0A2R6PZL5"/>
<dbReference type="Pfam" id="PF16421">
    <property type="entry name" value="E2F_CC-MB"/>
    <property type="match status" value="1"/>
</dbReference>
<dbReference type="InterPro" id="IPR036388">
    <property type="entry name" value="WH-like_DNA-bd_sf"/>
</dbReference>
<keyword evidence="10" id="KW-1185">Reference proteome</keyword>
<feature type="compositionally biased region" description="Basic residues" evidence="7">
    <location>
        <begin position="1"/>
        <end position="11"/>
    </location>
</feature>
<sequence>MRPKPRRRGRAHSNSPHRPPLPAVFQLSLSLMATSDQNPNCCSVEESIYRIHLGSRSHHHTCANRSFSPLQFQRPHPSSLAPSATRPAVSHSDFPQILLRQANETGSCKANTGGQEAIRRHSKAEAVVASLGPKPCTGGKHYDKPKFANADPSGCRYDNSLGLLTKKFISLIQEAKDGALDLNKTMDVLAVQKRRIYDITNVLEGIGLIEKTAKNHIRWKGLEMLAQKELDDQVTFLKSEVDNLYAQECRLDERIREKQELLRTLQYDEKYQKYLFLTEEDIQSLPCFKNQTLIAIQAPRASSVEVPDPEEEFSFPHKQCRLIVRSSRGPLGLYLLSKNGGQEDDIAVKQAKAIDSRASSNSRHRVDNTNSSSDPQNSQEMLSDTQNFVVSKASGIQKIVPSDFNIDADYWFRSDHDESATDLWGMQHP</sequence>
<evidence type="ECO:0000256" key="5">
    <source>
        <dbReference type="ARBA" id="ARBA00023306"/>
    </source>
</evidence>
<dbReference type="Pfam" id="PF02319">
    <property type="entry name" value="WHD_E2F_TDP"/>
    <property type="match status" value="1"/>
</dbReference>
<keyword evidence="3 6" id="KW-0238">DNA-binding</keyword>
<comment type="caution">
    <text evidence="9">The sequence shown here is derived from an EMBL/GenBank/DDBJ whole genome shotgun (WGS) entry which is preliminary data.</text>
</comment>
<dbReference type="EMBL" id="NKQK01000021">
    <property type="protein sequence ID" value="PSR99594.1"/>
    <property type="molecule type" value="Genomic_DNA"/>
</dbReference>
<dbReference type="Gramene" id="PSR99594">
    <property type="protein sequence ID" value="PSR99594"/>
    <property type="gene ID" value="CEY00_Acc23567"/>
</dbReference>
<keyword evidence="5" id="KW-0131">Cell cycle</keyword>
<dbReference type="Gene3D" id="1.10.10.10">
    <property type="entry name" value="Winged helix-like DNA-binding domain superfamily/Winged helix DNA-binding domain"/>
    <property type="match status" value="1"/>
</dbReference>
<name>A0A2R6PZL5_ACTCC</name>
<dbReference type="GO" id="GO:0046983">
    <property type="term" value="F:protein dimerization activity"/>
    <property type="evidence" value="ECO:0007669"/>
    <property type="project" value="InterPro"/>
</dbReference>
<dbReference type="GO" id="GO:0000978">
    <property type="term" value="F:RNA polymerase II cis-regulatory region sequence-specific DNA binding"/>
    <property type="evidence" value="ECO:0007669"/>
    <property type="project" value="InterPro"/>
</dbReference>
<dbReference type="PANTHER" id="PTHR12081:SF51">
    <property type="entry name" value="TRANSCRIPTION FACTOR E2FC"/>
    <property type="match status" value="1"/>
</dbReference>
<dbReference type="InterPro" id="IPR003316">
    <property type="entry name" value="E2F_WHTH_DNA-bd_dom"/>
</dbReference>
<dbReference type="Gene3D" id="6.10.250.540">
    <property type="match status" value="1"/>
</dbReference>
<keyword evidence="4 6" id="KW-0804">Transcription</keyword>
<dbReference type="CDD" id="cd14660">
    <property type="entry name" value="E2F_DD"/>
    <property type="match status" value="1"/>
</dbReference>
<evidence type="ECO:0000256" key="2">
    <source>
        <dbReference type="ARBA" id="ARBA00023015"/>
    </source>
</evidence>
<gene>
    <name evidence="9" type="ORF">CEY00_Acc23567</name>
</gene>
<evidence type="ECO:0000259" key="8">
    <source>
        <dbReference type="SMART" id="SM01372"/>
    </source>
</evidence>
<organism evidence="9 10">
    <name type="scientific">Actinidia chinensis var. chinensis</name>
    <name type="common">Chinese soft-hair kiwi</name>
    <dbReference type="NCBI Taxonomy" id="1590841"/>
    <lineage>
        <taxon>Eukaryota</taxon>
        <taxon>Viridiplantae</taxon>
        <taxon>Streptophyta</taxon>
        <taxon>Embryophyta</taxon>
        <taxon>Tracheophyta</taxon>
        <taxon>Spermatophyta</taxon>
        <taxon>Magnoliopsida</taxon>
        <taxon>eudicotyledons</taxon>
        <taxon>Gunneridae</taxon>
        <taxon>Pentapetalae</taxon>
        <taxon>asterids</taxon>
        <taxon>Ericales</taxon>
        <taxon>Actinidiaceae</taxon>
        <taxon>Actinidia</taxon>
    </lineage>
</organism>
<evidence type="ECO:0000256" key="1">
    <source>
        <dbReference type="ARBA" id="ARBA00010940"/>
    </source>
</evidence>
<dbReference type="PANTHER" id="PTHR12081">
    <property type="entry name" value="TRANSCRIPTION FACTOR E2F"/>
    <property type="match status" value="1"/>
</dbReference>
<reference evidence="10" key="2">
    <citation type="journal article" date="2018" name="BMC Genomics">
        <title>A manually annotated Actinidia chinensis var. chinensis (kiwifruit) genome highlights the challenges associated with draft genomes and gene prediction in plants.</title>
        <authorList>
            <person name="Pilkington S.M."/>
            <person name="Crowhurst R."/>
            <person name="Hilario E."/>
            <person name="Nardozza S."/>
            <person name="Fraser L."/>
            <person name="Peng Y."/>
            <person name="Gunaseelan K."/>
            <person name="Simpson R."/>
            <person name="Tahir J."/>
            <person name="Deroles S.C."/>
            <person name="Templeton K."/>
            <person name="Luo Z."/>
            <person name="Davy M."/>
            <person name="Cheng C."/>
            <person name="McNeilage M."/>
            <person name="Scaglione D."/>
            <person name="Liu Y."/>
            <person name="Zhang Q."/>
            <person name="Datson P."/>
            <person name="De Silva N."/>
            <person name="Gardiner S.E."/>
            <person name="Bassett H."/>
            <person name="Chagne D."/>
            <person name="McCallum J."/>
            <person name="Dzierzon H."/>
            <person name="Deng C."/>
            <person name="Wang Y.Y."/>
            <person name="Barron L."/>
            <person name="Manako K."/>
            <person name="Bowen J."/>
            <person name="Foster T.M."/>
            <person name="Erridge Z.A."/>
            <person name="Tiffin H."/>
            <person name="Waite C.N."/>
            <person name="Davies K.M."/>
            <person name="Grierson E.P."/>
            <person name="Laing W.A."/>
            <person name="Kirk R."/>
            <person name="Chen X."/>
            <person name="Wood M."/>
            <person name="Montefiori M."/>
            <person name="Brummell D.A."/>
            <person name="Schwinn K.E."/>
            <person name="Catanach A."/>
            <person name="Fullerton C."/>
            <person name="Li D."/>
            <person name="Meiyalaghan S."/>
            <person name="Nieuwenhuizen N."/>
            <person name="Read N."/>
            <person name="Prakash R."/>
            <person name="Hunter D."/>
            <person name="Zhang H."/>
            <person name="McKenzie M."/>
            <person name="Knabel M."/>
            <person name="Harris A."/>
            <person name="Allan A.C."/>
            <person name="Gleave A."/>
            <person name="Chen A."/>
            <person name="Janssen B.J."/>
            <person name="Plunkett B."/>
            <person name="Ampomah-Dwamena C."/>
            <person name="Voogd C."/>
            <person name="Leif D."/>
            <person name="Lafferty D."/>
            <person name="Souleyre E.J.F."/>
            <person name="Varkonyi-Gasic E."/>
            <person name="Gambi F."/>
            <person name="Hanley J."/>
            <person name="Yao J.L."/>
            <person name="Cheung J."/>
            <person name="David K.M."/>
            <person name="Warren B."/>
            <person name="Marsh K."/>
            <person name="Snowden K.C."/>
            <person name="Lin-Wang K."/>
            <person name="Brian L."/>
            <person name="Martinez-Sanchez M."/>
            <person name="Wang M."/>
            <person name="Ileperuma N."/>
            <person name="Macnee N."/>
            <person name="Campin R."/>
            <person name="McAtee P."/>
            <person name="Drummond R.S.M."/>
            <person name="Espley R.V."/>
            <person name="Ireland H.S."/>
            <person name="Wu R."/>
            <person name="Atkinson R.G."/>
            <person name="Karunairetnam S."/>
            <person name="Bulley S."/>
            <person name="Chunkath S."/>
            <person name="Hanley Z."/>
            <person name="Storey R."/>
            <person name="Thrimawithana A.H."/>
            <person name="Thomson S."/>
            <person name="David C."/>
            <person name="Testolin R."/>
            <person name="Huang H."/>
            <person name="Hellens R.P."/>
            <person name="Schaffer R.J."/>
        </authorList>
    </citation>
    <scope>NUCLEOTIDE SEQUENCE [LARGE SCALE GENOMIC DNA]</scope>
    <source>
        <strain evidence="10">cv. Red5</strain>
    </source>
</reference>
<dbReference type="FunCoup" id="A0A2R6PZL5">
    <property type="interactions" value="2651"/>
</dbReference>
<dbReference type="InterPro" id="IPR037241">
    <property type="entry name" value="E2F-DP_heterodim"/>
</dbReference>